<dbReference type="EMBL" id="CP002209">
    <property type="protein sequence ID" value="ADN77361.1"/>
    <property type="molecule type" value="Genomic_DNA"/>
</dbReference>
<feature type="domain" description="HTH araC/xylS-type" evidence="4">
    <location>
        <begin position="235"/>
        <end position="333"/>
    </location>
</feature>
<protein>
    <submittedName>
        <fullName evidence="5">Transcriptional regulator, AraC family</fullName>
    </submittedName>
</protein>
<dbReference type="eggNOG" id="COG2207">
    <property type="taxonomic scope" value="Bacteria"/>
</dbReference>
<dbReference type="SUPFAM" id="SSF46689">
    <property type="entry name" value="Homeodomain-like"/>
    <property type="match status" value="1"/>
</dbReference>
<dbReference type="SMART" id="SM00342">
    <property type="entry name" value="HTH_ARAC"/>
    <property type="match status" value="1"/>
</dbReference>
<reference evidence="5 6" key="1">
    <citation type="journal article" date="2010" name="Stand. Genomic Sci.">
        <title>Complete genome sequence of Ferrimonas balearica type strain (PAT).</title>
        <authorList>
            <person name="Nolan M."/>
            <person name="Sikorski J."/>
            <person name="Davenport K."/>
            <person name="Lucas S."/>
            <person name="Glavina Del Rio T."/>
            <person name="Tice H."/>
            <person name="Cheng J."/>
            <person name="Goodwin L."/>
            <person name="Pitluck S."/>
            <person name="Liolios K."/>
            <person name="Ivanova N."/>
            <person name="Mavromatis K."/>
            <person name="Ovchinnikova G."/>
            <person name="Pati A."/>
            <person name="Chen A."/>
            <person name="Palaniappan K."/>
            <person name="Land M."/>
            <person name="Hauser L."/>
            <person name="Chang Y."/>
            <person name="Jeffries C."/>
            <person name="Tapia R."/>
            <person name="Brettin T."/>
            <person name="Detter J."/>
            <person name="Han C."/>
            <person name="Yasawong M."/>
            <person name="Rohde M."/>
            <person name="Tindall B."/>
            <person name="Goker M."/>
            <person name="Woyke T."/>
            <person name="Bristow J."/>
            <person name="Eisen J."/>
            <person name="Markowitz V."/>
            <person name="Hugenholtz P."/>
            <person name="Kyrpides N."/>
            <person name="Klenk H."/>
            <person name="Lapidus A."/>
        </authorList>
    </citation>
    <scope>NUCLEOTIDE SEQUENCE [LARGE SCALE GENOMIC DNA]</scope>
    <source>
        <strain evidence="6">DSM 9799 / CCM 4581 / KCTC 23876 / PAT</strain>
    </source>
</reference>
<dbReference type="HOGENOM" id="CLU_047522_1_1_6"/>
<keyword evidence="1" id="KW-0805">Transcription regulation</keyword>
<sequence length="341" mass="38122">MDSTYTTLAAWAIAIGATLNANGVSPPPVFARAGLSFKQIKQSPTERIPIERMTRLWNEAVIASDNPAFGLGVAAQVHPMHFRALGMLTVTCQNIEQSLRKIIHYHALISDAVTLSLTEESDRLGFTIEAREGVTISDAAIDAFFSVIQKFCMEMVHAPGLLQEVWVRRGAPATPEPWLQHFRLPVRFGQARNCLWLTRSALQLDSVHGDAHMAELNELAVVQSLQQMQIQTLSQRCRAAIQFSAEEGAPTLEAVAQFLQVSPRTLARKLKQEGVTFNQLLQEKRRTLSVHYLTHSNEPITNIALSLGFRDTSNFNRAFQRWFNTTPSQFRESQSQRVLSG</sequence>
<dbReference type="InterPro" id="IPR009057">
    <property type="entry name" value="Homeodomain-like_sf"/>
</dbReference>
<dbReference type="PROSITE" id="PS01124">
    <property type="entry name" value="HTH_ARAC_FAMILY_2"/>
    <property type="match status" value="1"/>
</dbReference>
<dbReference type="OrthoDB" id="5582699at2"/>
<organism evidence="5 6">
    <name type="scientific">Ferrimonas balearica (strain DSM 9799 / CCM 4581 / KCTC 23876 / PAT)</name>
    <dbReference type="NCBI Taxonomy" id="550540"/>
    <lineage>
        <taxon>Bacteria</taxon>
        <taxon>Pseudomonadati</taxon>
        <taxon>Pseudomonadota</taxon>
        <taxon>Gammaproteobacteria</taxon>
        <taxon>Alteromonadales</taxon>
        <taxon>Ferrimonadaceae</taxon>
        <taxon>Ferrimonas</taxon>
    </lineage>
</organism>
<evidence type="ECO:0000256" key="1">
    <source>
        <dbReference type="ARBA" id="ARBA00023015"/>
    </source>
</evidence>
<dbReference type="KEGG" id="fbl:Fbal_3162"/>
<keyword evidence="3" id="KW-0804">Transcription</keyword>
<dbReference type="PANTHER" id="PTHR47894">
    <property type="entry name" value="HTH-TYPE TRANSCRIPTIONAL REGULATOR GADX"/>
    <property type="match status" value="1"/>
</dbReference>
<keyword evidence="2" id="KW-0238">DNA-binding</keyword>
<name>E1SV61_FERBD</name>
<dbReference type="GO" id="GO:0000976">
    <property type="term" value="F:transcription cis-regulatory region binding"/>
    <property type="evidence" value="ECO:0007669"/>
    <property type="project" value="TreeGrafter"/>
</dbReference>
<dbReference type="GO" id="GO:0003700">
    <property type="term" value="F:DNA-binding transcription factor activity"/>
    <property type="evidence" value="ECO:0007669"/>
    <property type="project" value="InterPro"/>
</dbReference>
<dbReference type="Proteomes" id="UP000006683">
    <property type="component" value="Chromosome"/>
</dbReference>
<dbReference type="RefSeq" id="WP_013346667.1">
    <property type="nucleotide sequence ID" value="NC_014541.1"/>
</dbReference>
<dbReference type="GeneID" id="67183379"/>
<keyword evidence="6" id="KW-1185">Reference proteome</keyword>
<dbReference type="Pfam" id="PF12625">
    <property type="entry name" value="Arabinose_bd"/>
    <property type="match status" value="1"/>
</dbReference>
<evidence type="ECO:0000256" key="2">
    <source>
        <dbReference type="ARBA" id="ARBA00023125"/>
    </source>
</evidence>
<dbReference type="InterPro" id="IPR018060">
    <property type="entry name" value="HTH_AraC"/>
</dbReference>
<gene>
    <name evidence="5" type="ordered locus">Fbal_3162</name>
</gene>
<evidence type="ECO:0000313" key="5">
    <source>
        <dbReference type="EMBL" id="ADN77361.1"/>
    </source>
</evidence>
<dbReference type="PANTHER" id="PTHR47894:SF1">
    <property type="entry name" value="HTH-TYPE TRANSCRIPTIONAL REGULATOR VQSM"/>
    <property type="match status" value="1"/>
</dbReference>
<evidence type="ECO:0000256" key="3">
    <source>
        <dbReference type="ARBA" id="ARBA00023163"/>
    </source>
</evidence>
<dbReference type="AlphaFoldDB" id="E1SV61"/>
<dbReference type="STRING" id="550540.Fbal_3162"/>
<dbReference type="GO" id="GO:0005829">
    <property type="term" value="C:cytosol"/>
    <property type="evidence" value="ECO:0007669"/>
    <property type="project" value="TreeGrafter"/>
</dbReference>
<dbReference type="Pfam" id="PF12833">
    <property type="entry name" value="HTH_18"/>
    <property type="match status" value="1"/>
</dbReference>
<dbReference type="PRINTS" id="PR00032">
    <property type="entry name" value="HTHARAC"/>
</dbReference>
<dbReference type="InterPro" id="IPR020449">
    <property type="entry name" value="Tscrpt_reg_AraC-type_HTH"/>
</dbReference>
<dbReference type="InterPro" id="IPR032687">
    <property type="entry name" value="AraC-type_N"/>
</dbReference>
<evidence type="ECO:0000259" key="4">
    <source>
        <dbReference type="PROSITE" id="PS01124"/>
    </source>
</evidence>
<dbReference type="Gene3D" id="1.10.10.60">
    <property type="entry name" value="Homeodomain-like"/>
    <property type="match status" value="1"/>
</dbReference>
<accession>E1SV61</accession>
<proteinExistence type="predicted"/>
<evidence type="ECO:0000313" key="6">
    <source>
        <dbReference type="Proteomes" id="UP000006683"/>
    </source>
</evidence>